<dbReference type="InterPro" id="IPR028081">
    <property type="entry name" value="Leu-bd"/>
</dbReference>
<dbReference type="AlphaFoldDB" id="A0A0F9SXH7"/>
<name>A0A0F9SXH7_9ZZZZ</name>
<proteinExistence type="predicted"/>
<gene>
    <name evidence="3" type="ORF">LCGC14_0721800</name>
</gene>
<dbReference type="InterPro" id="IPR051010">
    <property type="entry name" value="BCAA_transport"/>
</dbReference>
<dbReference type="EMBL" id="LAZR01001639">
    <property type="protein sequence ID" value="KKN41581.1"/>
    <property type="molecule type" value="Genomic_DNA"/>
</dbReference>
<keyword evidence="1" id="KW-0732">Signal</keyword>
<accession>A0A0F9SXH7</accession>
<evidence type="ECO:0000259" key="2">
    <source>
        <dbReference type="Pfam" id="PF13458"/>
    </source>
</evidence>
<comment type="caution">
    <text evidence="3">The sequence shown here is derived from an EMBL/GenBank/DDBJ whole genome shotgun (WGS) entry which is preliminary data.</text>
</comment>
<evidence type="ECO:0000313" key="3">
    <source>
        <dbReference type="EMBL" id="KKN41581.1"/>
    </source>
</evidence>
<dbReference type="Gene3D" id="3.40.50.2300">
    <property type="match status" value="2"/>
</dbReference>
<feature type="domain" description="Leucine-binding protein" evidence="2">
    <location>
        <begin position="32"/>
        <end position="381"/>
    </location>
</feature>
<evidence type="ECO:0000256" key="1">
    <source>
        <dbReference type="ARBA" id="ARBA00022729"/>
    </source>
</evidence>
<sequence>MKYTPGSILRSTLYSSVAMVMMAGSSIAQEGPVQIGFTTAITGPFNEFGEGIRRGVEIAVEQWNANGGINGRPVAIGEALDDQLVPDRAVQNMRRVLDNPDVHAIIAPSGSGPTLAVVDMLEADGRPVCNAQAQTPLIIYPNGAGTPPRKNVFSVAISNTVEAEKLAEALSGNYTDIGILHESTGYGVTGSEILERRLKELDGNAKITVETYNQRAPDMTAQLARIQRAGAEVLVVVGLGADLAVIRRNMARLNVTIPLVGTAGGVTPPYIEGAGDLVNGTRAASSATMGVDPYPTETQKFLDLYVEKHGKDRWWGPEEDRAQIPIATTVGSGYDCANLLFTAIKNAGSTEAAAVVAEMEKITDFPGASVESISFSEAKHDALTVDGLTMYEMRATDNGMALKPLEAQK</sequence>
<reference evidence="3" key="1">
    <citation type="journal article" date="2015" name="Nature">
        <title>Complex archaea that bridge the gap between prokaryotes and eukaryotes.</title>
        <authorList>
            <person name="Spang A."/>
            <person name="Saw J.H."/>
            <person name="Jorgensen S.L."/>
            <person name="Zaremba-Niedzwiedzka K."/>
            <person name="Martijn J."/>
            <person name="Lind A.E."/>
            <person name="van Eijk R."/>
            <person name="Schleper C."/>
            <person name="Guy L."/>
            <person name="Ettema T.J."/>
        </authorList>
    </citation>
    <scope>NUCLEOTIDE SEQUENCE</scope>
</reference>
<dbReference type="InterPro" id="IPR028082">
    <property type="entry name" value="Peripla_BP_I"/>
</dbReference>
<dbReference type="Pfam" id="PF13458">
    <property type="entry name" value="Peripla_BP_6"/>
    <property type="match status" value="1"/>
</dbReference>
<dbReference type="PANTHER" id="PTHR30483">
    <property type="entry name" value="LEUCINE-SPECIFIC-BINDING PROTEIN"/>
    <property type="match status" value="1"/>
</dbReference>
<organism evidence="3">
    <name type="scientific">marine sediment metagenome</name>
    <dbReference type="NCBI Taxonomy" id="412755"/>
    <lineage>
        <taxon>unclassified sequences</taxon>
        <taxon>metagenomes</taxon>
        <taxon>ecological metagenomes</taxon>
    </lineage>
</organism>
<protein>
    <recommendedName>
        <fullName evidence="2">Leucine-binding protein domain-containing protein</fullName>
    </recommendedName>
</protein>
<dbReference type="PANTHER" id="PTHR30483:SF6">
    <property type="entry name" value="PERIPLASMIC BINDING PROTEIN OF ABC TRANSPORTER FOR NATURAL AMINO ACIDS"/>
    <property type="match status" value="1"/>
</dbReference>
<dbReference type="SUPFAM" id="SSF53822">
    <property type="entry name" value="Periplasmic binding protein-like I"/>
    <property type="match status" value="1"/>
</dbReference>